<evidence type="ECO:0000313" key="2">
    <source>
        <dbReference type="Proteomes" id="UP000831701"/>
    </source>
</evidence>
<reference evidence="1" key="1">
    <citation type="submission" date="2022-04" db="EMBL/GenBank/DDBJ databases">
        <title>Jade perch genome.</title>
        <authorList>
            <person name="Chao B."/>
        </authorList>
    </citation>
    <scope>NUCLEOTIDE SEQUENCE</scope>
    <source>
        <strain evidence="1">CB-2022</strain>
    </source>
</reference>
<accession>A0ACB8VZI2</accession>
<sequence length="659" mass="72945">MLTVMLRRSPRLQSNGYYDTEGEPVITYKETLYRIFQRRKTVFLPGGGEGTSAINNYDANEETEVDFDNYSKTYSNSYFYNYIKKKTTRVRDRNSVGSMYLNGNSERIDKSRGPSMSKLKMLLLILLPLCFAFSFSIPALCAMFLDSGPTESPTSTATMNTNSNLECDAMYGAKLRQIQDELLRLKKHLLLTADNLPNFALEAQGASIVLHLTSDTYRHKTGWTFFGFPLWYPAAYPQTVIQGHTPFTPGRCWPFAGGQGQLFVALSHRVTISHVALGHISESVSPTGSITSAPKMFSVYGMENLQDEGTKLGTFLYDQDGDQVQTFKLPDHKKGAFAFVKLEINSNWGHPDFTCLYSFKNSNLEYNATYGANLRQIQDELLRLKKHLLLTADTLPNFALETQGASIVLHLTSDTYRHKTGWTFFGFPLWYPAAYPQTVIQVESGGSIVYFKLCPPQMASQVPITVSRSQPAAATSAALRGKKRPGSPAVSAAPPVTGSSKKKKGAPTATPAAQTQQITAVETVTELKPVGTGDNVATATTESTAKPPPFKDPKFMHSGIGGAAAGKKNRTWKNLKQILALERTLPWKLNDPNYYNIDAPPSLKPTKKYSDISGLPANYTDPQTKLRFTSCEEFSYIRLLPTDVVTGYLALRKATCIVP</sequence>
<keyword evidence="2" id="KW-1185">Reference proteome</keyword>
<dbReference type="Proteomes" id="UP000831701">
    <property type="component" value="Chromosome 16"/>
</dbReference>
<comment type="caution">
    <text evidence="1">The sequence shown here is derived from an EMBL/GenBank/DDBJ whole genome shotgun (WGS) entry which is preliminary data.</text>
</comment>
<protein>
    <submittedName>
        <fullName evidence="1">Uncharacterized protein</fullName>
    </submittedName>
</protein>
<proteinExistence type="predicted"/>
<dbReference type="EMBL" id="CM041546">
    <property type="protein sequence ID" value="KAI3361007.1"/>
    <property type="molecule type" value="Genomic_DNA"/>
</dbReference>
<gene>
    <name evidence="1" type="ORF">L3Q82_013211</name>
</gene>
<name>A0ACB8VZI2_9TELE</name>
<organism evidence="1 2">
    <name type="scientific">Scortum barcoo</name>
    <name type="common">barcoo grunter</name>
    <dbReference type="NCBI Taxonomy" id="214431"/>
    <lineage>
        <taxon>Eukaryota</taxon>
        <taxon>Metazoa</taxon>
        <taxon>Chordata</taxon>
        <taxon>Craniata</taxon>
        <taxon>Vertebrata</taxon>
        <taxon>Euteleostomi</taxon>
        <taxon>Actinopterygii</taxon>
        <taxon>Neopterygii</taxon>
        <taxon>Teleostei</taxon>
        <taxon>Neoteleostei</taxon>
        <taxon>Acanthomorphata</taxon>
        <taxon>Eupercaria</taxon>
        <taxon>Centrarchiformes</taxon>
        <taxon>Terapontoidei</taxon>
        <taxon>Terapontidae</taxon>
        <taxon>Scortum</taxon>
    </lineage>
</organism>
<evidence type="ECO:0000313" key="1">
    <source>
        <dbReference type="EMBL" id="KAI3361007.1"/>
    </source>
</evidence>